<dbReference type="EMBL" id="JAUDCL010000019">
    <property type="protein sequence ID" value="MDM8201748.1"/>
    <property type="molecule type" value="Genomic_DNA"/>
</dbReference>
<evidence type="ECO:0000313" key="1">
    <source>
        <dbReference type="EMBL" id="MDM8201748.1"/>
    </source>
</evidence>
<protein>
    <recommendedName>
        <fullName evidence="3">E6</fullName>
    </recommendedName>
</protein>
<dbReference type="RefSeq" id="WP_087183218.1">
    <property type="nucleotide sequence ID" value="NZ_JAUDCL010000019.1"/>
</dbReference>
<comment type="caution">
    <text evidence="1">The sequence shown here is derived from an EMBL/GenBank/DDBJ whole genome shotgun (WGS) entry which is preliminary data.</text>
</comment>
<evidence type="ECO:0008006" key="3">
    <source>
        <dbReference type="Google" id="ProtNLM"/>
    </source>
</evidence>
<keyword evidence="2" id="KW-1185">Reference proteome</keyword>
<reference evidence="2" key="2">
    <citation type="submission" date="2023-06" db="EMBL/GenBank/DDBJ databases">
        <title>Identification and characterization of horizontal gene transfer across gut microbiota members of farm animals based on homology search.</title>
        <authorList>
            <person name="Zeman M."/>
            <person name="Kubasova T."/>
            <person name="Jahodarova E."/>
            <person name="Nykrynova M."/>
            <person name="Rychlik I."/>
        </authorList>
    </citation>
    <scope>NUCLEOTIDE SEQUENCE [LARGE SCALE GENOMIC DNA]</scope>
    <source>
        <strain evidence="2">ET340</strain>
    </source>
</reference>
<proteinExistence type="predicted"/>
<evidence type="ECO:0000313" key="2">
    <source>
        <dbReference type="Proteomes" id="UP001529380"/>
    </source>
</evidence>
<reference evidence="1 2" key="3">
    <citation type="submission" date="2023-06" db="EMBL/GenBank/DDBJ databases">
        <authorList>
            <person name="Zeman M."/>
            <person name="Kubasova T."/>
            <person name="Jahodarova E."/>
            <person name="Nykrynova M."/>
            <person name="Rychlik I."/>
        </authorList>
    </citation>
    <scope>NUCLEOTIDE SEQUENCE [LARGE SCALE GENOMIC DNA]</scope>
    <source>
        <strain evidence="1 2">ET340</strain>
    </source>
</reference>
<reference evidence="1 2" key="1">
    <citation type="submission" date="2023-06" db="EMBL/GenBank/DDBJ databases">
        <title>Identification and characterization of horizontal gene transfer across gut microbiota members of farm animals based on homology search.</title>
        <authorList>
            <person name="Schwarzerova J."/>
            <person name="Nykrynova M."/>
            <person name="Jureckova K."/>
            <person name="Cejkova D."/>
            <person name="Rychlik I."/>
        </authorList>
    </citation>
    <scope>NUCLEOTIDE SEQUENCE [LARGE SCALE GENOMIC DNA]</scope>
    <source>
        <strain evidence="1 2">ET340</strain>
    </source>
</reference>
<dbReference type="Proteomes" id="UP001529380">
    <property type="component" value="Unassembled WGS sequence"/>
</dbReference>
<gene>
    <name evidence="1" type="ORF">QUW08_10685</name>
</gene>
<accession>A0ABT7US87</accession>
<name>A0ABT7US87_9FIRM</name>
<sequence length="122" mass="13825">MEKENLICPICGPLAAQTKEPLNGSYRQYDQILRRLMELERQGCMELFAGDCPLEDTDAVLDAEQHYTVCHYVRCRRCGALYFVGACIRGAPVFRQVTDIRKENLGTRLWGRCGTCFSQGKG</sequence>
<organism evidence="1 2">
    <name type="scientific">Allofournierella massiliensis</name>
    <dbReference type="NCBI Taxonomy" id="1650663"/>
    <lineage>
        <taxon>Bacteria</taxon>
        <taxon>Bacillati</taxon>
        <taxon>Bacillota</taxon>
        <taxon>Clostridia</taxon>
        <taxon>Eubacteriales</taxon>
        <taxon>Oscillospiraceae</taxon>
        <taxon>Allofournierella</taxon>
    </lineage>
</organism>